<dbReference type="HAMAP" id="MF_00539">
    <property type="entry name" value="Ribosomal_bL27"/>
    <property type="match status" value="1"/>
</dbReference>
<organism evidence="7 8">
    <name type="scientific">Methylocella tundrae</name>
    <dbReference type="NCBI Taxonomy" id="227605"/>
    <lineage>
        <taxon>Bacteria</taxon>
        <taxon>Pseudomonadati</taxon>
        <taxon>Pseudomonadota</taxon>
        <taxon>Alphaproteobacteria</taxon>
        <taxon>Hyphomicrobiales</taxon>
        <taxon>Beijerinckiaceae</taxon>
        <taxon>Methylocella</taxon>
    </lineage>
</organism>
<dbReference type="GO" id="GO:0022625">
    <property type="term" value="C:cytosolic large ribosomal subunit"/>
    <property type="evidence" value="ECO:0007669"/>
    <property type="project" value="TreeGrafter"/>
</dbReference>
<evidence type="ECO:0000256" key="3">
    <source>
        <dbReference type="ARBA" id="ARBA00023274"/>
    </source>
</evidence>
<dbReference type="PRINTS" id="PR00063">
    <property type="entry name" value="RIBOSOMALL27"/>
</dbReference>
<protein>
    <recommendedName>
        <fullName evidence="4 5">Large ribosomal subunit protein bL27</fullName>
    </recommendedName>
</protein>
<evidence type="ECO:0000256" key="2">
    <source>
        <dbReference type="ARBA" id="ARBA00022980"/>
    </source>
</evidence>
<dbReference type="Pfam" id="PF01016">
    <property type="entry name" value="Ribosomal_L27"/>
    <property type="match status" value="1"/>
</dbReference>
<dbReference type="FunFam" id="2.40.50.100:FF:000020">
    <property type="entry name" value="50S ribosomal protein L27"/>
    <property type="match status" value="1"/>
</dbReference>
<sequence>MQASDVRNGASIAQIFGASSMAHKKAGGSSRNGRDSKGRRLGVKKFGGESVVSGNIIVRQRGTTWHPGANVGLGTDHTLFALIEGKIKFSTKGNGRAYVSVIAEPQTQATE</sequence>
<keyword evidence="3 5" id="KW-0687">Ribonucleoprotein</keyword>
<dbReference type="GO" id="GO:0006412">
    <property type="term" value="P:translation"/>
    <property type="evidence" value="ECO:0007669"/>
    <property type="project" value="UniProtKB-UniRule"/>
</dbReference>
<dbReference type="InterPro" id="IPR018261">
    <property type="entry name" value="Ribosomal_bL27_CS"/>
</dbReference>
<name>A0A8B6MAL9_METTU</name>
<dbReference type="SUPFAM" id="SSF110324">
    <property type="entry name" value="Ribosomal L27 protein-like"/>
    <property type="match status" value="1"/>
</dbReference>
<evidence type="ECO:0000256" key="6">
    <source>
        <dbReference type="SAM" id="MobiDB-lite"/>
    </source>
</evidence>
<dbReference type="Gene3D" id="2.40.50.100">
    <property type="match status" value="1"/>
</dbReference>
<feature type="region of interest" description="Disordered" evidence="6">
    <location>
        <begin position="21"/>
        <end position="44"/>
    </location>
</feature>
<evidence type="ECO:0000256" key="4">
    <source>
        <dbReference type="ARBA" id="ARBA00035175"/>
    </source>
</evidence>
<keyword evidence="2 5" id="KW-0689">Ribosomal protein</keyword>
<comment type="caution">
    <text evidence="7">The sequence shown here is derived from an EMBL/GenBank/DDBJ whole genome shotgun (WGS) entry which is preliminary data.</text>
</comment>
<accession>A0A8B6MAL9</accession>
<evidence type="ECO:0000313" key="7">
    <source>
        <dbReference type="EMBL" id="VTZ51781.1"/>
    </source>
</evidence>
<dbReference type="InterPro" id="IPR001684">
    <property type="entry name" value="Ribosomal_bL27"/>
</dbReference>
<dbReference type="PANTHER" id="PTHR15893:SF0">
    <property type="entry name" value="LARGE RIBOSOMAL SUBUNIT PROTEIN BL27M"/>
    <property type="match status" value="1"/>
</dbReference>
<reference evidence="7 8" key="1">
    <citation type="submission" date="2019-05" db="EMBL/GenBank/DDBJ databases">
        <authorList>
            <person name="Farhan Ul Haque M."/>
        </authorList>
    </citation>
    <scope>NUCLEOTIDE SEQUENCE [LARGE SCALE GENOMIC DNA]</scope>
    <source>
        <strain evidence="7">2</strain>
    </source>
</reference>
<dbReference type="EMBL" id="CABFMQ020000109">
    <property type="protein sequence ID" value="VTZ51781.1"/>
    <property type="molecule type" value="Genomic_DNA"/>
</dbReference>
<dbReference type="PANTHER" id="PTHR15893">
    <property type="entry name" value="RIBOSOMAL PROTEIN L27"/>
    <property type="match status" value="1"/>
</dbReference>
<evidence type="ECO:0000256" key="1">
    <source>
        <dbReference type="ARBA" id="ARBA00010797"/>
    </source>
</evidence>
<keyword evidence="8" id="KW-1185">Reference proteome</keyword>
<dbReference type="NCBIfam" id="TIGR00062">
    <property type="entry name" value="L27"/>
    <property type="match status" value="1"/>
</dbReference>
<gene>
    <name evidence="5 7" type="primary">rpmA</name>
    <name evidence="7" type="ORF">MPC4_50089</name>
</gene>
<dbReference type="GO" id="GO:0003735">
    <property type="term" value="F:structural constituent of ribosome"/>
    <property type="evidence" value="ECO:0007669"/>
    <property type="project" value="InterPro"/>
</dbReference>
<evidence type="ECO:0000313" key="8">
    <source>
        <dbReference type="Proteomes" id="UP000485880"/>
    </source>
</evidence>
<dbReference type="PROSITE" id="PS00831">
    <property type="entry name" value="RIBOSOMAL_L27"/>
    <property type="match status" value="1"/>
</dbReference>
<evidence type="ECO:0000256" key="5">
    <source>
        <dbReference type="HAMAP-Rule" id="MF_00539"/>
    </source>
</evidence>
<dbReference type="Proteomes" id="UP000485880">
    <property type="component" value="Unassembled WGS sequence"/>
</dbReference>
<dbReference type="AlphaFoldDB" id="A0A8B6MAL9"/>
<proteinExistence type="inferred from homology"/>
<comment type="similarity">
    <text evidence="1 5">Belongs to the bacterial ribosomal protein bL27 family.</text>
</comment>